<name>A0AA35G825_9FIRM</name>
<feature type="compositionally biased region" description="Low complexity" evidence="3">
    <location>
        <begin position="34"/>
        <end position="52"/>
    </location>
</feature>
<feature type="compositionally biased region" description="Basic and acidic residues" evidence="3">
    <location>
        <begin position="136"/>
        <end position="145"/>
    </location>
</feature>
<dbReference type="PANTHER" id="PTHR46066">
    <property type="entry name" value="CHITINASE DOMAIN-CONTAINING PROTEIN 1 FAMILY MEMBER"/>
    <property type="match status" value="1"/>
</dbReference>
<dbReference type="CDD" id="cd02874">
    <property type="entry name" value="GH18_CFLE_spore_hydrolase"/>
    <property type="match status" value="1"/>
</dbReference>
<keyword evidence="2" id="KW-0326">Glycosidase</keyword>
<feature type="region of interest" description="Disordered" evidence="3">
    <location>
        <begin position="34"/>
        <end position="65"/>
    </location>
</feature>
<feature type="chain" id="PRO_5041246364" description="GH18 domain-containing protein" evidence="4">
    <location>
        <begin position="31"/>
        <end position="465"/>
    </location>
</feature>
<feature type="compositionally biased region" description="Pro residues" evidence="3">
    <location>
        <begin position="53"/>
        <end position="62"/>
    </location>
</feature>
<evidence type="ECO:0000313" key="6">
    <source>
        <dbReference type="EMBL" id="BDG59973.1"/>
    </source>
</evidence>
<evidence type="ECO:0000313" key="7">
    <source>
        <dbReference type="Proteomes" id="UP001163687"/>
    </source>
</evidence>
<feature type="region of interest" description="Disordered" evidence="3">
    <location>
        <begin position="81"/>
        <end position="145"/>
    </location>
</feature>
<dbReference type="Gene3D" id="3.10.50.10">
    <property type="match status" value="1"/>
</dbReference>
<dbReference type="GO" id="GO:0016798">
    <property type="term" value="F:hydrolase activity, acting on glycosyl bonds"/>
    <property type="evidence" value="ECO:0007669"/>
    <property type="project" value="UniProtKB-KW"/>
</dbReference>
<gene>
    <name evidence="6" type="ORF">caldi_10630</name>
</gene>
<feature type="compositionally biased region" description="Pro residues" evidence="3">
    <location>
        <begin position="102"/>
        <end position="112"/>
    </location>
</feature>
<proteinExistence type="predicted"/>
<feature type="compositionally biased region" description="Pro residues" evidence="3">
    <location>
        <begin position="120"/>
        <end position="135"/>
    </location>
</feature>
<feature type="signal peptide" evidence="4">
    <location>
        <begin position="1"/>
        <end position="30"/>
    </location>
</feature>
<dbReference type="GO" id="GO:0005975">
    <property type="term" value="P:carbohydrate metabolic process"/>
    <property type="evidence" value="ECO:0007669"/>
    <property type="project" value="InterPro"/>
</dbReference>
<dbReference type="InterPro" id="IPR011583">
    <property type="entry name" value="Chitinase_II/V-like_cat"/>
</dbReference>
<dbReference type="KEGG" id="cmic:caldi_10630"/>
<dbReference type="RefSeq" id="WP_264844049.1">
    <property type="nucleotide sequence ID" value="NZ_AP025628.1"/>
</dbReference>
<evidence type="ECO:0000256" key="2">
    <source>
        <dbReference type="ARBA" id="ARBA00023295"/>
    </source>
</evidence>
<dbReference type="SUPFAM" id="SSF51445">
    <property type="entry name" value="(Trans)glycosidases"/>
    <property type="match status" value="1"/>
</dbReference>
<dbReference type="PROSITE" id="PS51910">
    <property type="entry name" value="GH18_2"/>
    <property type="match status" value="1"/>
</dbReference>
<dbReference type="InterPro" id="IPR017853">
    <property type="entry name" value="GH"/>
</dbReference>
<dbReference type="GO" id="GO:0008061">
    <property type="term" value="F:chitin binding"/>
    <property type="evidence" value="ECO:0007669"/>
    <property type="project" value="InterPro"/>
</dbReference>
<dbReference type="EMBL" id="AP025628">
    <property type="protein sequence ID" value="BDG59973.1"/>
    <property type="molecule type" value="Genomic_DNA"/>
</dbReference>
<dbReference type="InterPro" id="IPR041704">
    <property type="entry name" value="CFLE_GH18"/>
</dbReference>
<dbReference type="Proteomes" id="UP001163687">
    <property type="component" value="Chromosome"/>
</dbReference>
<reference evidence="6" key="1">
    <citation type="submission" date="2022-03" db="EMBL/GenBank/DDBJ databases">
        <title>Complete genome sequence of Caldinitratiruptor microaerophilus.</title>
        <authorList>
            <person name="Mukaiyama R."/>
            <person name="Nishiyama T."/>
            <person name="Ueda K."/>
        </authorList>
    </citation>
    <scope>NUCLEOTIDE SEQUENCE</scope>
    <source>
        <strain evidence="6">JCM 16183</strain>
    </source>
</reference>
<dbReference type="Pfam" id="PF00704">
    <property type="entry name" value="Glyco_hydro_18"/>
    <property type="match status" value="1"/>
</dbReference>
<dbReference type="InterPro" id="IPR001223">
    <property type="entry name" value="Glyco_hydro18_cat"/>
</dbReference>
<evidence type="ECO:0000256" key="1">
    <source>
        <dbReference type="ARBA" id="ARBA00022801"/>
    </source>
</evidence>
<sequence length="465" mass="49338">MPPKRFTVGRSVVVATFLATLLLAAASVGAGPVGRPAEPAAAPARVPAAGPGDPQPGSPAPPAAAGAHLEPVLQEHGLLRQARRSRPGAPAVASATVGPPTAESPPPEPSGIPPRAAAPSPAPAPLSPAPAPPAPGREDPAPSLPRDRLLVLGYYTEDWDGDTRSLESLRRAGTRVDLVASFQFRVTAGGELAGRAYPRLTDRARRSRTPVLALFHNYAGSGFDRGIARSILATAEARERSARAVAWTVREGGFAGVNIDLENIPPSLRGAFTDYVRRIAAHLRPDGYLVTISAPAKLGDERQNGWTGAFDYRALAPLVDLFVVMAYDQHLPGGPAGPIAAPDWVEAVIRYARSQIPAEKILLGVPQYAYDWIEGTTQGRGLSVPGAHGLAEKSGAPVLWDEGAGSGLFRYTDPEGRRRVVYVEDRRGLEQKLVLARKYGLRGVAIWRLGLEDPGIWPLIDGYRR</sequence>
<evidence type="ECO:0000259" key="5">
    <source>
        <dbReference type="PROSITE" id="PS51910"/>
    </source>
</evidence>
<dbReference type="Gene3D" id="3.20.20.80">
    <property type="entry name" value="Glycosidases"/>
    <property type="match status" value="1"/>
</dbReference>
<keyword evidence="4" id="KW-0732">Signal</keyword>
<feature type="domain" description="GH18" evidence="5">
    <location>
        <begin position="150"/>
        <end position="465"/>
    </location>
</feature>
<keyword evidence="7" id="KW-1185">Reference proteome</keyword>
<organism evidence="6 7">
    <name type="scientific">Caldinitratiruptor microaerophilus</name>
    <dbReference type="NCBI Taxonomy" id="671077"/>
    <lineage>
        <taxon>Bacteria</taxon>
        <taxon>Bacillati</taxon>
        <taxon>Bacillota</taxon>
        <taxon>Clostridia</taxon>
        <taxon>Eubacteriales</taxon>
        <taxon>Symbiobacteriaceae</taxon>
        <taxon>Caldinitratiruptor</taxon>
    </lineage>
</organism>
<evidence type="ECO:0000256" key="4">
    <source>
        <dbReference type="SAM" id="SignalP"/>
    </source>
</evidence>
<accession>A0AA35G825</accession>
<dbReference type="InterPro" id="IPR029070">
    <property type="entry name" value="Chitinase_insertion_sf"/>
</dbReference>
<protein>
    <recommendedName>
        <fullName evidence="5">GH18 domain-containing protein</fullName>
    </recommendedName>
</protein>
<keyword evidence="1" id="KW-0378">Hydrolase</keyword>
<dbReference type="AlphaFoldDB" id="A0AA35G825"/>
<dbReference type="PANTHER" id="PTHR46066:SF2">
    <property type="entry name" value="CHITINASE DOMAIN-CONTAINING PROTEIN 1"/>
    <property type="match status" value="1"/>
</dbReference>
<dbReference type="SMART" id="SM00636">
    <property type="entry name" value="Glyco_18"/>
    <property type="match status" value="1"/>
</dbReference>
<evidence type="ECO:0000256" key="3">
    <source>
        <dbReference type="SAM" id="MobiDB-lite"/>
    </source>
</evidence>